<evidence type="ECO:0000259" key="6">
    <source>
        <dbReference type="Pfam" id="PF01625"/>
    </source>
</evidence>
<dbReference type="InterPro" id="IPR002569">
    <property type="entry name" value="Met_Sox_Rdtase_MsrA_dom"/>
</dbReference>
<accession>A0A0P8C1Y2</accession>
<evidence type="ECO:0000256" key="4">
    <source>
        <dbReference type="ARBA" id="ARBA00048782"/>
    </source>
</evidence>
<dbReference type="PROSITE" id="PS51257">
    <property type="entry name" value="PROKAR_LIPOPROTEIN"/>
    <property type="match status" value="1"/>
</dbReference>
<name>A0A0P8C1Y2_9CYAN</name>
<dbReference type="GO" id="GO:0033744">
    <property type="term" value="F:L-methionine:thioredoxin-disulfide S-oxidoreductase activity"/>
    <property type="evidence" value="ECO:0007669"/>
    <property type="project" value="RHEA"/>
</dbReference>
<comment type="catalytic activity">
    <reaction evidence="3 5">
        <text>L-methionyl-[protein] + [thioredoxin]-disulfide + H2O = L-methionyl-(S)-S-oxide-[protein] + [thioredoxin]-dithiol</text>
        <dbReference type="Rhea" id="RHEA:14217"/>
        <dbReference type="Rhea" id="RHEA-COMP:10698"/>
        <dbReference type="Rhea" id="RHEA-COMP:10700"/>
        <dbReference type="Rhea" id="RHEA-COMP:12313"/>
        <dbReference type="Rhea" id="RHEA-COMP:12315"/>
        <dbReference type="ChEBI" id="CHEBI:15377"/>
        <dbReference type="ChEBI" id="CHEBI:16044"/>
        <dbReference type="ChEBI" id="CHEBI:29950"/>
        <dbReference type="ChEBI" id="CHEBI:44120"/>
        <dbReference type="ChEBI" id="CHEBI:50058"/>
        <dbReference type="EC" id="1.8.4.11"/>
    </reaction>
</comment>
<dbReference type="NCBIfam" id="TIGR00401">
    <property type="entry name" value="msrA"/>
    <property type="match status" value="1"/>
</dbReference>
<dbReference type="Gene3D" id="3.30.1060.10">
    <property type="entry name" value="Peptide methionine sulphoxide reductase MsrA"/>
    <property type="match status" value="1"/>
</dbReference>
<dbReference type="Pfam" id="PF01625">
    <property type="entry name" value="PMSR"/>
    <property type="match status" value="1"/>
</dbReference>
<dbReference type="AlphaFoldDB" id="A0A0P8C1Y2"/>
<keyword evidence="2 5" id="KW-0560">Oxidoreductase</keyword>
<evidence type="ECO:0000256" key="1">
    <source>
        <dbReference type="ARBA" id="ARBA00005591"/>
    </source>
</evidence>
<comment type="function">
    <text evidence="5">Has an important function as a repair enzyme for proteins that have been inactivated by oxidation. Catalyzes the reversible oxidation-reduction of methionine sulfoxide in proteins to methionine.</text>
</comment>
<evidence type="ECO:0000313" key="7">
    <source>
        <dbReference type="EMBL" id="KPQ35237.1"/>
    </source>
</evidence>
<dbReference type="STRING" id="1666911.HLUCCA11_11130"/>
<dbReference type="EC" id="1.8.4.11" evidence="5"/>
<dbReference type="PANTHER" id="PTHR43774">
    <property type="entry name" value="PEPTIDE METHIONINE SULFOXIDE REDUCTASE"/>
    <property type="match status" value="1"/>
</dbReference>
<evidence type="ECO:0000256" key="3">
    <source>
        <dbReference type="ARBA" id="ARBA00047806"/>
    </source>
</evidence>
<comment type="caution">
    <text evidence="7">The sequence shown here is derived from an EMBL/GenBank/DDBJ whole genome shotgun (WGS) entry which is preliminary data.</text>
</comment>
<dbReference type="Proteomes" id="UP000050465">
    <property type="component" value="Unassembled WGS sequence"/>
</dbReference>
<proteinExistence type="inferred from homology"/>
<evidence type="ECO:0000256" key="5">
    <source>
        <dbReference type="HAMAP-Rule" id="MF_01401"/>
    </source>
</evidence>
<reference evidence="7 8" key="1">
    <citation type="submission" date="2015-09" db="EMBL/GenBank/DDBJ databases">
        <title>Identification and resolution of microdiversity through metagenomic sequencing of parallel consortia.</title>
        <authorList>
            <person name="Nelson W.C."/>
            <person name="Romine M.F."/>
            <person name="Lindemann S.R."/>
        </authorList>
    </citation>
    <scope>NUCLEOTIDE SEQUENCE [LARGE SCALE GENOMIC DNA]</scope>
    <source>
        <strain evidence="7">Ana</strain>
    </source>
</reference>
<dbReference type="SUPFAM" id="SSF55068">
    <property type="entry name" value="Peptide methionine sulfoxide reductase"/>
    <property type="match status" value="1"/>
</dbReference>
<dbReference type="HAMAP" id="MF_01401">
    <property type="entry name" value="MsrA"/>
    <property type="match status" value="1"/>
</dbReference>
<dbReference type="InterPro" id="IPR036509">
    <property type="entry name" value="Met_Sox_Rdtase_MsrA_sf"/>
</dbReference>
<comment type="similarity">
    <text evidence="1 5">Belongs to the MsrA Met sulfoxide reductase family.</text>
</comment>
<dbReference type="PANTHER" id="PTHR43774:SF1">
    <property type="entry name" value="PEPTIDE METHIONINE SULFOXIDE REDUCTASE MSRA 2"/>
    <property type="match status" value="1"/>
</dbReference>
<dbReference type="PATRIC" id="fig|1666911.3.peg.440"/>
<sequence>MAVSKYSLSRWLLGKVFTGLSLLIVLGSLIGCAPIDQSTDQSTQSPSGIEAIAQSSPAAPEELATAVFAGGCFWCMEPPFDALPGVVSTTSGYTGGRVENPTYGQVSAGGTGHYEAMKVVYDPEQVSYDELLETFWVNVDPVDSRGQFCDKGSQYLSAIFYETPEQQSAAAASKDAIAARLKSEGVNGAIATEILPTAPFYDAEDYHQNYYQTHAVRYKVYRYGCGRDQRLAEIWDDDAPSHD</sequence>
<dbReference type="GO" id="GO:0008113">
    <property type="term" value="F:peptide-methionine (S)-S-oxide reductase activity"/>
    <property type="evidence" value="ECO:0007669"/>
    <property type="project" value="UniProtKB-UniRule"/>
</dbReference>
<feature type="domain" description="Peptide methionine sulphoxide reductase MsrA" evidence="6">
    <location>
        <begin position="65"/>
        <end position="219"/>
    </location>
</feature>
<comment type="catalytic activity">
    <reaction evidence="4 5">
        <text>[thioredoxin]-disulfide + L-methionine + H2O = L-methionine (S)-S-oxide + [thioredoxin]-dithiol</text>
        <dbReference type="Rhea" id="RHEA:19993"/>
        <dbReference type="Rhea" id="RHEA-COMP:10698"/>
        <dbReference type="Rhea" id="RHEA-COMP:10700"/>
        <dbReference type="ChEBI" id="CHEBI:15377"/>
        <dbReference type="ChEBI" id="CHEBI:29950"/>
        <dbReference type="ChEBI" id="CHEBI:50058"/>
        <dbReference type="ChEBI" id="CHEBI:57844"/>
        <dbReference type="ChEBI" id="CHEBI:58772"/>
        <dbReference type="EC" id="1.8.4.11"/>
    </reaction>
</comment>
<protein>
    <recommendedName>
        <fullName evidence="5">Peptide methionine sulfoxide reductase MsrA</fullName>
        <shortName evidence="5">Protein-methionine-S-oxide reductase</shortName>
        <ecNumber evidence="5">1.8.4.11</ecNumber>
    </recommendedName>
    <alternativeName>
        <fullName evidence="5">Peptide-methionine (S)-S-oxide reductase</fullName>
        <shortName evidence="5">Peptide Met(O) reductase</shortName>
    </alternativeName>
</protein>
<gene>
    <name evidence="7" type="primary">msrA-2</name>
    <name evidence="5" type="synonym">msrA</name>
    <name evidence="7" type="ORF">HLUCCA11_11130</name>
</gene>
<evidence type="ECO:0000256" key="2">
    <source>
        <dbReference type="ARBA" id="ARBA00023002"/>
    </source>
</evidence>
<organism evidence="7 8">
    <name type="scientific">Phormidesmis priestleyi Ana</name>
    <dbReference type="NCBI Taxonomy" id="1666911"/>
    <lineage>
        <taxon>Bacteria</taxon>
        <taxon>Bacillati</taxon>
        <taxon>Cyanobacteriota</taxon>
        <taxon>Cyanophyceae</taxon>
        <taxon>Leptolyngbyales</taxon>
        <taxon>Leptolyngbyaceae</taxon>
        <taxon>Phormidesmis</taxon>
    </lineage>
</organism>
<dbReference type="EMBL" id="LJZR01000013">
    <property type="protein sequence ID" value="KPQ35237.1"/>
    <property type="molecule type" value="Genomic_DNA"/>
</dbReference>
<evidence type="ECO:0000313" key="8">
    <source>
        <dbReference type="Proteomes" id="UP000050465"/>
    </source>
</evidence>
<feature type="active site" evidence="5">
    <location>
        <position position="72"/>
    </location>
</feature>